<name>A0A3P7LXG2_STRVU</name>
<sequence length="199" mass="22647">MPNKVNDEEFKARPIPEFAKNLEGQELIDYVNANQPFFKAGEPKMSYEQFKSRLMKTKLVDFDEEAQKVDEKAPEIFSKEVIPESFDAREKWPECKSIHTVRDQANCGNELLTLEHQFSLDVQNVLFIGSCWAVSSASAMSDRLCIATKGRKQDHVGLSLRHQLCLIGCVLPRKDGTRLSFPTLIFSPVAHIVEMGMFH</sequence>
<dbReference type="GO" id="GO:0006508">
    <property type="term" value="P:proteolysis"/>
    <property type="evidence" value="ECO:0007669"/>
    <property type="project" value="InterPro"/>
</dbReference>
<dbReference type="SUPFAM" id="SSF54001">
    <property type="entry name" value="Cysteine proteinases"/>
    <property type="match status" value="1"/>
</dbReference>
<dbReference type="Gene3D" id="3.90.70.10">
    <property type="entry name" value="Cysteine proteinases"/>
    <property type="match status" value="1"/>
</dbReference>
<protein>
    <recommendedName>
        <fullName evidence="1">Peptidase C1A papain C-terminal domain-containing protein</fullName>
    </recommendedName>
</protein>
<dbReference type="InterPro" id="IPR000668">
    <property type="entry name" value="Peptidase_C1A_C"/>
</dbReference>
<proteinExistence type="predicted"/>
<dbReference type="InterPro" id="IPR038765">
    <property type="entry name" value="Papain-like_cys_pep_sf"/>
</dbReference>
<dbReference type="EMBL" id="UYYB01125328">
    <property type="protein sequence ID" value="VDM83788.1"/>
    <property type="molecule type" value="Genomic_DNA"/>
</dbReference>
<reference evidence="2 3" key="1">
    <citation type="submission" date="2018-11" db="EMBL/GenBank/DDBJ databases">
        <authorList>
            <consortium name="Pathogen Informatics"/>
        </authorList>
    </citation>
    <scope>NUCLEOTIDE SEQUENCE [LARGE SCALE GENOMIC DNA]</scope>
</reference>
<accession>A0A3P7LXG2</accession>
<evidence type="ECO:0000313" key="2">
    <source>
        <dbReference type="EMBL" id="VDM83788.1"/>
    </source>
</evidence>
<evidence type="ECO:0000313" key="3">
    <source>
        <dbReference type="Proteomes" id="UP000270094"/>
    </source>
</evidence>
<dbReference type="Pfam" id="PF00112">
    <property type="entry name" value="Peptidase_C1"/>
    <property type="match status" value="1"/>
</dbReference>
<dbReference type="OrthoDB" id="5850821at2759"/>
<evidence type="ECO:0000259" key="1">
    <source>
        <dbReference type="Pfam" id="PF00112"/>
    </source>
</evidence>
<feature type="domain" description="Peptidase C1A papain C-terminal" evidence="1">
    <location>
        <begin position="129"/>
        <end position="159"/>
    </location>
</feature>
<dbReference type="Proteomes" id="UP000270094">
    <property type="component" value="Unassembled WGS sequence"/>
</dbReference>
<dbReference type="AlphaFoldDB" id="A0A3P7LXG2"/>
<gene>
    <name evidence="2" type="ORF">SVUK_LOCUS18786</name>
</gene>
<dbReference type="GO" id="GO:0008234">
    <property type="term" value="F:cysteine-type peptidase activity"/>
    <property type="evidence" value="ECO:0007669"/>
    <property type="project" value="InterPro"/>
</dbReference>
<organism evidence="2 3">
    <name type="scientific">Strongylus vulgaris</name>
    <name type="common">Blood worm</name>
    <dbReference type="NCBI Taxonomy" id="40348"/>
    <lineage>
        <taxon>Eukaryota</taxon>
        <taxon>Metazoa</taxon>
        <taxon>Ecdysozoa</taxon>
        <taxon>Nematoda</taxon>
        <taxon>Chromadorea</taxon>
        <taxon>Rhabditida</taxon>
        <taxon>Rhabditina</taxon>
        <taxon>Rhabditomorpha</taxon>
        <taxon>Strongyloidea</taxon>
        <taxon>Strongylidae</taxon>
        <taxon>Strongylus</taxon>
    </lineage>
</organism>
<keyword evidence="3" id="KW-1185">Reference proteome</keyword>